<keyword evidence="15" id="KW-1185">Reference proteome</keyword>
<dbReference type="EMBL" id="CP119895">
    <property type="protein sequence ID" value="WFD27646.1"/>
    <property type="molecule type" value="Genomic_DNA"/>
</dbReference>
<feature type="compositionally biased region" description="Low complexity" evidence="11">
    <location>
        <begin position="363"/>
        <end position="375"/>
    </location>
</feature>
<feature type="region of interest" description="Disordered" evidence="11">
    <location>
        <begin position="320"/>
        <end position="339"/>
    </location>
</feature>
<feature type="compositionally biased region" description="Low complexity" evidence="11">
    <location>
        <begin position="320"/>
        <end position="334"/>
    </location>
</feature>
<proteinExistence type="inferred from homology"/>
<evidence type="ECO:0000256" key="4">
    <source>
        <dbReference type="ARBA" id="ARBA00022824"/>
    </source>
</evidence>
<keyword evidence="5" id="KW-0931">ER-Golgi transport</keyword>
<comment type="subcellular location">
    <subcellularLocation>
        <location evidence="1">Endoplasmic reticulum membrane</location>
        <topology evidence="1">Single-pass type IV membrane protein</topology>
    </subcellularLocation>
</comment>
<evidence type="ECO:0000259" key="13">
    <source>
        <dbReference type="Pfam" id="PF03908"/>
    </source>
</evidence>
<comment type="similarity">
    <text evidence="9">Belongs to the SEC20 family.</text>
</comment>
<feature type="coiled-coil region" evidence="10">
    <location>
        <begin position="67"/>
        <end position="94"/>
    </location>
</feature>
<evidence type="ECO:0000256" key="11">
    <source>
        <dbReference type="SAM" id="MobiDB-lite"/>
    </source>
</evidence>
<dbReference type="GO" id="GO:0006890">
    <property type="term" value="P:retrograde vesicle-mediated transport, Golgi to endoplasmic reticulum"/>
    <property type="evidence" value="ECO:0007669"/>
    <property type="project" value="InterPro"/>
</dbReference>
<dbReference type="PANTHER" id="PTHR12825">
    <property type="entry name" value="BNIP1-RELATED"/>
    <property type="match status" value="1"/>
</dbReference>
<keyword evidence="2" id="KW-0813">Transport</keyword>
<keyword evidence="4" id="KW-0256">Endoplasmic reticulum</keyword>
<sequence length="457" mass="49308">MAGVGLSSARALHDGIDRRVRDLREVQLPRLRTCTLATELAEWESELHATLHRIVSLVSQLESERDEAESSDERAGLEAEVQEAQKSLTSLRIEARRALLAAHTATLSQQASAARAALLGRPTEREVRMPTDQRYATSDQLTAALQRTVALMSGELEKSGYSAQLLEESSETIAQVSAKYTSFNELLHNSIALVRQMERAELWDLGMLVASMAFFAACVLYILYVRVFSKGLYALSLTWKATGYVGTGAMGGVSSLTALLSSRKPRQALPVPLAERDELAAFMPQGYRSEDMVFEDTHTADMPEPSASLTSSLAAWPGTTLSASHPASPAPTASVESAAFERDEAPELFVPDDAFADPAELAEPAAPTADSTPAALEREEAPETPMPSDKAPESPLPNDDASTGPSELHEPPSVSAPQSTPSLDEPATAETATSTATRSHEIPRRSSRRARPWDDEL</sequence>
<accession>A0AAF0ERV9</accession>
<feature type="region of interest" description="Disordered" evidence="11">
    <location>
        <begin position="363"/>
        <end position="457"/>
    </location>
</feature>
<dbReference type="InterPro" id="IPR056173">
    <property type="entry name" value="Sec20_C"/>
</dbReference>
<evidence type="ECO:0000256" key="3">
    <source>
        <dbReference type="ARBA" id="ARBA00022692"/>
    </source>
</evidence>
<reference evidence="14" key="1">
    <citation type="submission" date="2023-03" db="EMBL/GenBank/DDBJ databases">
        <title>Mating type loci evolution in Malassezia.</title>
        <authorList>
            <person name="Coelho M.A."/>
        </authorList>
    </citation>
    <scope>NUCLEOTIDE SEQUENCE</scope>
    <source>
        <strain evidence="14">CBS 9557</strain>
    </source>
</reference>
<evidence type="ECO:0000256" key="5">
    <source>
        <dbReference type="ARBA" id="ARBA00022892"/>
    </source>
</evidence>
<evidence type="ECO:0000256" key="7">
    <source>
        <dbReference type="ARBA" id="ARBA00023054"/>
    </source>
</evidence>
<keyword evidence="8 12" id="KW-0472">Membrane</keyword>
<dbReference type="GO" id="GO:0031201">
    <property type="term" value="C:SNARE complex"/>
    <property type="evidence" value="ECO:0007669"/>
    <property type="project" value="TreeGrafter"/>
</dbReference>
<dbReference type="GO" id="GO:0005484">
    <property type="term" value="F:SNAP receptor activity"/>
    <property type="evidence" value="ECO:0007669"/>
    <property type="project" value="InterPro"/>
</dbReference>
<evidence type="ECO:0000256" key="12">
    <source>
        <dbReference type="SAM" id="Phobius"/>
    </source>
</evidence>
<dbReference type="Proteomes" id="UP001213623">
    <property type="component" value="Chromosome 4"/>
</dbReference>
<evidence type="ECO:0000256" key="9">
    <source>
        <dbReference type="ARBA" id="ARBA00037934"/>
    </source>
</evidence>
<evidence type="ECO:0000256" key="10">
    <source>
        <dbReference type="SAM" id="Coils"/>
    </source>
</evidence>
<evidence type="ECO:0000256" key="6">
    <source>
        <dbReference type="ARBA" id="ARBA00022989"/>
    </source>
</evidence>
<dbReference type="GO" id="GO:0005789">
    <property type="term" value="C:endoplasmic reticulum membrane"/>
    <property type="evidence" value="ECO:0007669"/>
    <property type="project" value="UniProtKB-SubCell"/>
</dbReference>
<feature type="transmembrane region" description="Helical" evidence="12">
    <location>
        <begin position="205"/>
        <end position="224"/>
    </location>
</feature>
<keyword evidence="3 12" id="KW-0812">Transmembrane</keyword>
<gene>
    <name evidence="14" type="primary">SEC20</name>
    <name evidence="14" type="ORF">MNAN1_002647</name>
</gene>
<evidence type="ECO:0000256" key="2">
    <source>
        <dbReference type="ARBA" id="ARBA00022448"/>
    </source>
</evidence>
<evidence type="ECO:0000256" key="8">
    <source>
        <dbReference type="ARBA" id="ARBA00023136"/>
    </source>
</evidence>
<organism evidence="14 15">
    <name type="scientific">Malassezia nana</name>
    <dbReference type="NCBI Taxonomy" id="180528"/>
    <lineage>
        <taxon>Eukaryota</taxon>
        <taxon>Fungi</taxon>
        <taxon>Dikarya</taxon>
        <taxon>Basidiomycota</taxon>
        <taxon>Ustilaginomycotina</taxon>
        <taxon>Malasseziomycetes</taxon>
        <taxon>Malasseziales</taxon>
        <taxon>Malasseziaceae</taxon>
        <taxon>Malassezia</taxon>
    </lineage>
</organism>
<dbReference type="AlphaFoldDB" id="A0AAF0ERV9"/>
<evidence type="ECO:0000256" key="1">
    <source>
        <dbReference type="ARBA" id="ARBA00004163"/>
    </source>
</evidence>
<dbReference type="Pfam" id="PF03908">
    <property type="entry name" value="Sec20"/>
    <property type="match status" value="1"/>
</dbReference>
<keyword evidence="7 10" id="KW-0175">Coiled coil</keyword>
<keyword evidence="6 12" id="KW-1133">Transmembrane helix</keyword>
<protein>
    <submittedName>
        <fullName evidence="14">Protein transport protein sec20</fullName>
    </submittedName>
</protein>
<evidence type="ECO:0000313" key="14">
    <source>
        <dbReference type="EMBL" id="WFD27646.1"/>
    </source>
</evidence>
<dbReference type="PANTHER" id="PTHR12825:SF0">
    <property type="entry name" value="VESICLE TRANSPORT PROTEIN SEC20"/>
    <property type="match status" value="1"/>
</dbReference>
<name>A0AAF0ERV9_9BASI</name>
<evidence type="ECO:0000313" key="15">
    <source>
        <dbReference type="Proteomes" id="UP001213623"/>
    </source>
</evidence>
<feature type="compositionally biased region" description="Low complexity" evidence="11">
    <location>
        <begin position="428"/>
        <end position="437"/>
    </location>
</feature>
<dbReference type="InterPro" id="IPR005606">
    <property type="entry name" value="Sec20"/>
</dbReference>
<feature type="domain" description="Sec20 C-terminal" evidence="13">
    <location>
        <begin position="137"/>
        <end position="227"/>
    </location>
</feature>